<keyword evidence="3" id="KW-0131">Cell cycle</keyword>
<proteinExistence type="inferred from homology"/>
<keyword evidence="2" id="KW-0132">Cell division</keyword>
<evidence type="ECO:0000256" key="1">
    <source>
        <dbReference type="ARBA" id="ARBA00011177"/>
    </source>
</evidence>
<dbReference type="InterPro" id="IPR039361">
    <property type="entry name" value="Cyclin"/>
</dbReference>
<evidence type="ECO:0000259" key="7">
    <source>
        <dbReference type="SMART" id="SM00385"/>
    </source>
</evidence>
<dbReference type="InterPro" id="IPR006671">
    <property type="entry name" value="Cyclin_N"/>
</dbReference>
<dbReference type="InterPro" id="IPR036915">
    <property type="entry name" value="Cyclin-like_sf"/>
</dbReference>
<dbReference type="SMART" id="SM00385">
    <property type="entry name" value="CYCLIN"/>
    <property type="match status" value="1"/>
</dbReference>
<dbReference type="PANTHER" id="PTHR10177">
    <property type="entry name" value="CYCLINS"/>
    <property type="match status" value="1"/>
</dbReference>
<feature type="compositionally biased region" description="Basic and acidic residues" evidence="6">
    <location>
        <begin position="511"/>
        <end position="520"/>
    </location>
</feature>
<dbReference type="GO" id="GO:0051301">
    <property type="term" value="P:cell division"/>
    <property type="evidence" value="ECO:0007669"/>
    <property type="project" value="UniProtKB-KW"/>
</dbReference>
<feature type="domain" description="Cyclin-like" evidence="7">
    <location>
        <begin position="52"/>
        <end position="144"/>
    </location>
</feature>
<evidence type="ECO:0000313" key="9">
    <source>
        <dbReference type="EMBL" id="KAF4392681.1"/>
    </source>
</evidence>
<sequence length="617" mass="68454">MVLKMEYDPINPLPLEEDGGPENYLEVETLSMATKNYVESPILSIYRQRAVMVAYKYSRCENFDPVIPYLAMNYFDRYLSATPVIKAVTNTGQRDLELLALCCLTLAWKMRDPSFFLTEYLDEHPEINVVTHGQILTMELYIVKGIDWHLRPVTPLCYVPHLEGKLNTIYGFRRSTINQIIIQSERSVRVRLCRPSVVAASAFLAASSFLYPSQFSGFVNQMSSDTFYGLFQEDIEACTNAMIDVCKELKLWIESAIQKGQFRPRRKIRAGVASQEFIEISENIDTSGRLKQVAAEPSHEVSSGTSKEGTSKLLPEQVVDEPSHEVSSGKSEEATSKLLPEQVAAEPSQEAGAEKSKEVADELSQEADPGKSENVASELLPERVSDERSQEGDARKSKKVTFILPGQVAGEPSQEDSPGKSKEVTSELPEDVAAKPSEEAGAGKSEGTVELPGQVAAETFDKSETEVVQTSEMSELQHAETSEKSKHDGAGTSKEAAETSIGVASNYGEKSSQRPGKEKVEEAELVVFPQTVVESYEMQFNFPVRWEIEERFVVADDDDDIDDAFLIFSPTLDILAPVAPQQNVEPPIQDEEVQPNGPFQEFCGFCCKCCCDCCKFL</sequence>
<evidence type="ECO:0000256" key="2">
    <source>
        <dbReference type="ARBA" id="ARBA00022618"/>
    </source>
</evidence>
<evidence type="ECO:0000313" key="10">
    <source>
        <dbReference type="Proteomes" id="UP000525078"/>
    </source>
</evidence>
<dbReference type="Proteomes" id="UP000583929">
    <property type="component" value="Unassembled WGS sequence"/>
</dbReference>
<evidence type="ECO:0000256" key="5">
    <source>
        <dbReference type="RuleBase" id="RU000383"/>
    </source>
</evidence>
<dbReference type="Gene3D" id="1.10.472.10">
    <property type="entry name" value="Cyclin-like"/>
    <property type="match status" value="2"/>
</dbReference>
<gene>
    <name evidence="8" type="ORF">F8388_011332</name>
    <name evidence="9" type="ORF">G4B88_029420</name>
</gene>
<dbReference type="AlphaFoldDB" id="A0A7J6HCQ6"/>
<feature type="compositionally biased region" description="Basic and acidic residues" evidence="6">
    <location>
        <begin position="380"/>
        <end position="395"/>
    </location>
</feature>
<protein>
    <recommendedName>
        <fullName evidence="4">B-like cyclin</fullName>
    </recommendedName>
</protein>
<evidence type="ECO:0000256" key="4">
    <source>
        <dbReference type="ARBA" id="ARBA00032263"/>
    </source>
</evidence>
<evidence type="ECO:0000256" key="6">
    <source>
        <dbReference type="SAM" id="MobiDB-lite"/>
    </source>
</evidence>
<dbReference type="SUPFAM" id="SSF47954">
    <property type="entry name" value="Cyclin-like"/>
    <property type="match status" value="1"/>
</dbReference>
<reference evidence="10 11" key="1">
    <citation type="journal article" date="2020" name="bioRxiv">
        <title>Sequence and annotation of 42 cannabis genomes reveals extensive copy number variation in cannabinoid synthesis and pathogen resistance genes.</title>
        <authorList>
            <person name="Mckernan K.J."/>
            <person name="Helbert Y."/>
            <person name="Kane L.T."/>
            <person name="Ebling H."/>
            <person name="Zhang L."/>
            <person name="Liu B."/>
            <person name="Eaton Z."/>
            <person name="Mclaughlin S."/>
            <person name="Kingan S."/>
            <person name="Baybayan P."/>
            <person name="Concepcion G."/>
            <person name="Jordan M."/>
            <person name="Riva A."/>
            <person name="Barbazuk W."/>
            <person name="Harkins T."/>
        </authorList>
    </citation>
    <scope>NUCLEOTIDE SEQUENCE [LARGE SCALE GENOMIC DNA]</scope>
    <source>
        <strain evidence="10 11">cv. Jamaican Lion 4</strain>
        <strain evidence="9">Father</strain>
        <strain evidence="8">Mother</strain>
        <tissue evidence="9">Leaf</tissue>
    </source>
</reference>
<keyword evidence="5" id="KW-0195">Cyclin</keyword>
<dbReference type="Pfam" id="PF00134">
    <property type="entry name" value="Cyclin_N"/>
    <property type="match status" value="1"/>
</dbReference>
<evidence type="ECO:0000313" key="8">
    <source>
        <dbReference type="EMBL" id="KAF4367757.1"/>
    </source>
</evidence>
<comment type="subunit">
    <text evidence="1">Interacts with the CDC2 protein kinase to form a serine/threonine kinase holoenzyme complex also known as maturation promoting factor (MPF). The cyclin subunit imparts substrate specificity to the complex.</text>
</comment>
<feature type="compositionally biased region" description="Basic and acidic residues" evidence="6">
    <location>
        <begin position="475"/>
        <end position="489"/>
    </location>
</feature>
<dbReference type="InterPro" id="IPR013763">
    <property type="entry name" value="Cyclin-like_dom"/>
</dbReference>
<evidence type="ECO:0000256" key="3">
    <source>
        <dbReference type="ARBA" id="ARBA00023306"/>
    </source>
</evidence>
<dbReference type="Proteomes" id="UP000525078">
    <property type="component" value="Unassembled WGS sequence"/>
</dbReference>
<dbReference type="EMBL" id="JAATIQ010000051">
    <property type="protein sequence ID" value="KAF4392681.1"/>
    <property type="molecule type" value="Genomic_DNA"/>
</dbReference>
<keyword evidence="11" id="KW-1185">Reference proteome</keyword>
<organism evidence="9 11">
    <name type="scientific">Cannabis sativa</name>
    <name type="common">Hemp</name>
    <name type="synonym">Marijuana</name>
    <dbReference type="NCBI Taxonomy" id="3483"/>
    <lineage>
        <taxon>Eukaryota</taxon>
        <taxon>Viridiplantae</taxon>
        <taxon>Streptophyta</taxon>
        <taxon>Embryophyta</taxon>
        <taxon>Tracheophyta</taxon>
        <taxon>Spermatophyta</taxon>
        <taxon>Magnoliopsida</taxon>
        <taxon>eudicotyledons</taxon>
        <taxon>Gunneridae</taxon>
        <taxon>Pentapetalae</taxon>
        <taxon>rosids</taxon>
        <taxon>fabids</taxon>
        <taxon>Rosales</taxon>
        <taxon>Cannabaceae</taxon>
        <taxon>Cannabis</taxon>
    </lineage>
</organism>
<dbReference type="EMBL" id="JAATIP010000141">
    <property type="protein sequence ID" value="KAF4367757.1"/>
    <property type="molecule type" value="Genomic_DNA"/>
</dbReference>
<comment type="caution">
    <text evidence="9">The sequence shown here is derived from an EMBL/GenBank/DDBJ whole genome shotgun (WGS) entry which is preliminary data.</text>
</comment>
<accession>A0A7J6HCQ6</accession>
<evidence type="ECO:0000313" key="11">
    <source>
        <dbReference type="Proteomes" id="UP000583929"/>
    </source>
</evidence>
<name>A0A7J6HCQ6_CANSA</name>
<feature type="region of interest" description="Disordered" evidence="6">
    <location>
        <begin position="289"/>
        <end position="520"/>
    </location>
</feature>
<comment type="similarity">
    <text evidence="5">Belongs to the cyclin family.</text>
</comment>